<dbReference type="RefSeq" id="WP_072866072.1">
    <property type="nucleotide sequence ID" value="NZ_FQUI01000064.1"/>
</dbReference>
<keyword evidence="5" id="KW-0408">Iron</keyword>
<evidence type="ECO:0000256" key="5">
    <source>
        <dbReference type="ARBA" id="ARBA00023004"/>
    </source>
</evidence>
<dbReference type="InterPro" id="IPR007197">
    <property type="entry name" value="rSAM"/>
</dbReference>
<keyword evidence="3" id="KW-0949">S-adenosyl-L-methionine</keyword>
<dbReference type="GO" id="GO:0046872">
    <property type="term" value="F:metal ion binding"/>
    <property type="evidence" value="ECO:0007669"/>
    <property type="project" value="UniProtKB-KW"/>
</dbReference>
<dbReference type="InterPro" id="IPR058240">
    <property type="entry name" value="rSAM_sf"/>
</dbReference>
<dbReference type="InterPro" id="IPR039661">
    <property type="entry name" value="ELP3"/>
</dbReference>
<dbReference type="InterPro" id="IPR006638">
    <property type="entry name" value="Elp3/MiaA/NifB-like_rSAM"/>
</dbReference>
<dbReference type="InterPro" id="IPR032432">
    <property type="entry name" value="Radical_SAM_C"/>
</dbReference>
<keyword evidence="6" id="KW-0411">Iron-sulfur</keyword>
<dbReference type="PANTHER" id="PTHR11135">
    <property type="entry name" value="HISTONE ACETYLTRANSFERASE-RELATED"/>
    <property type="match status" value="1"/>
</dbReference>
<name>A0A1M5AJU7_MARH1</name>
<dbReference type="SMART" id="SM00729">
    <property type="entry name" value="Elp3"/>
    <property type="match status" value="1"/>
</dbReference>
<keyword evidence="4" id="KW-0479">Metal-binding</keyword>
<proteinExistence type="predicted"/>
<feature type="domain" description="Radical SAM core" evidence="7">
    <location>
        <begin position="13"/>
        <end position="252"/>
    </location>
</feature>
<protein>
    <recommendedName>
        <fullName evidence="7">Radical SAM core domain-containing protein</fullName>
    </recommendedName>
</protein>
<dbReference type="Proteomes" id="UP000184334">
    <property type="component" value="Unassembled WGS sequence"/>
</dbReference>
<organism evidence="8 9">
    <name type="scientific">Marinitoga hydrogenitolerans (strain DSM 16785 / JCM 12826 / AT1271)</name>
    <dbReference type="NCBI Taxonomy" id="1122195"/>
    <lineage>
        <taxon>Bacteria</taxon>
        <taxon>Thermotogati</taxon>
        <taxon>Thermotogota</taxon>
        <taxon>Thermotogae</taxon>
        <taxon>Petrotogales</taxon>
        <taxon>Petrotogaceae</taxon>
        <taxon>Marinitoga</taxon>
    </lineage>
</organism>
<accession>A0A1M5AJU7</accession>
<sequence length="303" mass="34938">MLYNKLSDYLKKRYGERVQRLPINAGFTCPNKTGVRGTGGCIYCEETGSGFASLSPKTPINEQIKFMIERYKGKADKFMAYFQSNTNTYAPVHVLKKIYDSALIDERIVILDISTRPDTVEEEKLDLIASYKEKLDVYLEFGLQSVNYKTLKILKRGHTLAEFIDAVNRAKKREIEIIVHMIIDLPWDNKEDIIEGAKILSSLKVDGVKLHSLYIAENTVLGEMYKKGEVKPLSLDEFIDRNILFLEYLSPDIVIHRLAADPPKTGVLHGNWDMSKIKIINYIEKEMRNRNTFQGRLFNYLNR</sequence>
<evidence type="ECO:0000259" key="7">
    <source>
        <dbReference type="PROSITE" id="PS51918"/>
    </source>
</evidence>
<comment type="caution">
    <text evidence="8">The sequence shown here is derived from an EMBL/GenBank/DDBJ whole genome shotgun (WGS) entry which is preliminary data.</text>
</comment>
<reference evidence="8" key="1">
    <citation type="submission" date="2016-11" db="EMBL/GenBank/DDBJ databases">
        <authorList>
            <person name="Varghese N."/>
            <person name="Submissions S."/>
        </authorList>
    </citation>
    <scope>NUCLEOTIDE SEQUENCE [LARGE SCALE GENOMIC DNA]</scope>
    <source>
        <strain evidence="8">DSM 16785</strain>
    </source>
</reference>
<dbReference type="SUPFAM" id="SSF102114">
    <property type="entry name" value="Radical SAM enzymes"/>
    <property type="match status" value="1"/>
</dbReference>
<keyword evidence="2" id="KW-0004">4Fe-4S</keyword>
<dbReference type="InterPro" id="IPR023404">
    <property type="entry name" value="rSAM_horseshoe"/>
</dbReference>
<dbReference type="GO" id="GO:0003824">
    <property type="term" value="F:catalytic activity"/>
    <property type="evidence" value="ECO:0007669"/>
    <property type="project" value="InterPro"/>
</dbReference>
<dbReference type="InterPro" id="IPR005911">
    <property type="entry name" value="YhcC-like"/>
</dbReference>
<evidence type="ECO:0000256" key="4">
    <source>
        <dbReference type="ARBA" id="ARBA00022723"/>
    </source>
</evidence>
<evidence type="ECO:0000256" key="3">
    <source>
        <dbReference type="ARBA" id="ARBA00022691"/>
    </source>
</evidence>
<evidence type="ECO:0000313" key="9">
    <source>
        <dbReference type="Proteomes" id="UP000184334"/>
    </source>
</evidence>
<evidence type="ECO:0000256" key="6">
    <source>
        <dbReference type="ARBA" id="ARBA00023014"/>
    </source>
</evidence>
<dbReference type="SFLD" id="SFLDG01086">
    <property type="entry name" value="elongater_protein-like"/>
    <property type="match status" value="1"/>
</dbReference>
<dbReference type="NCBIfam" id="TIGR01212">
    <property type="entry name" value="TIGR01212 family radical SAM protein"/>
    <property type="match status" value="1"/>
</dbReference>
<dbReference type="AlphaFoldDB" id="A0A1M5AJU7"/>
<dbReference type="SFLD" id="SFLDS00029">
    <property type="entry name" value="Radical_SAM"/>
    <property type="match status" value="1"/>
</dbReference>
<dbReference type="PROSITE" id="PS51918">
    <property type="entry name" value="RADICAL_SAM"/>
    <property type="match status" value="1"/>
</dbReference>
<dbReference type="SFLD" id="SFLDG01091">
    <property type="entry name" value="uncharacterized_CHP01210-like"/>
    <property type="match status" value="1"/>
</dbReference>
<dbReference type="Pfam" id="PF04055">
    <property type="entry name" value="Radical_SAM"/>
    <property type="match status" value="1"/>
</dbReference>
<evidence type="ECO:0000256" key="1">
    <source>
        <dbReference type="ARBA" id="ARBA00001966"/>
    </source>
</evidence>
<dbReference type="Gene3D" id="3.80.30.20">
    <property type="entry name" value="tm_1862 like domain"/>
    <property type="match status" value="1"/>
</dbReference>
<evidence type="ECO:0000313" key="8">
    <source>
        <dbReference type="EMBL" id="SHF30538.1"/>
    </source>
</evidence>
<dbReference type="GO" id="GO:0051539">
    <property type="term" value="F:4 iron, 4 sulfur cluster binding"/>
    <property type="evidence" value="ECO:0007669"/>
    <property type="project" value="UniProtKB-KW"/>
</dbReference>
<evidence type="ECO:0000256" key="2">
    <source>
        <dbReference type="ARBA" id="ARBA00022485"/>
    </source>
</evidence>
<gene>
    <name evidence="8" type="ORF">SAMN02745164_02210</name>
</gene>
<comment type="cofactor">
    <cofactor evidence="1">
        <name>[4Fe-4S] cluster</name>
        <dbReference type="ChEBI" id="CHEBI:49883"/>
    </cofactor>
</comment>
<dbReference type="PANTHER" id="PTHR11135:SF1">
    <property type="entry name" value="PROTEIN YHCC"/>
    <property type="match status" value="1"/>
</dbReference>
<dbReference type="OrthoDB" id="9801689at2"/>
<dbReference type="Pfam" id="PF16199">
    <property type="entry name" value="Radical_SAM_C"/>
    <property type="match status" value="1"/>
</dbReference>
<keyword evidence="9" id="KW-1185">Reference proteome</keyword>
<dbReference type="EMBL" id="FQUI01000064">
    <property type="protein sequence ID" value="SHF30538.1"/>
    <property type="molecule type" value="Genomic_DNA"/>
</dbReference>